<dbReference type="GO" id="GO:0006508">
    <property type="term" value="P:proteolysis"/>
    <property type="evidence" value="ECO:0007669"/>
    <property type="project" value="InterPro"/>
</dbReference>
<protein>
    <submittedName>
        <fullName evidence="2">Dipeptidase</fullName>
    </submittedName>
</protein>
<dbReference type="PROSITE" id="PS50035">
    <property type="entry name" value="PLD"/>
    <property type="match status" value="1"/>
</dbReference>
<dbReference type="Proteomes" id="UP000214588">
    <property type="component" value="Unassembled WGS sequence"/>
</dbReference>
<name>A0A226BW28_9FIRM</name>
<dbReference type="CDD" id="cd01301">
    <property type="entry name" value="rDP_like"/>
    <property type="match status" value="1"/>
</dbReference>
<dbReference type="SUPFAM" id="SSF51556">
    <property type="entry name" value="Metallo-dependent hydrolases"/>
    <property type="match status" value="1"/>
</dbReference>
<dbReference type="PROSITE" id="PS00869">
    <property type="entry name" value="RENAL_DIPEPTIDASE_1"/>
    <property type="match status" value="1"/>
</dbReference>
<dbReference type="GO" id="GO:0070573">
    <property type="term" value="F:metallodipeptidase activity"/>
    <property type="evidence" value="ECO:0007669"/>
    <property type="project" value="InterPro"/>
</dbReference>
<dbReference type="PANTHER" id="PTHR10443:SF12">
    <property type="entry name" value="DIPEPTIDASE"/>
    <property type="match status" value="1"/>
</dbReference>
<reference evidence="2 3" key="1">
    <citation type="submission" date="2017-06" db="EMBL/GenBank/DDBJ databases">
        <title>Draft Genome Sequence of Natranaerobius trueperi halophilic, alkalithermophilic bacteria from soda lakes.</title>
        <authorList>
            <person name="Zhao B."/>
        </authorList>
    </citation>
    <scope>NUCLEOTIDE SEQUENCE [LARGE SCALE GENOMIC DNA]</scope>
    <source>
        <strain evidence="2 3">DSM 18760</strain>
    </source>
</reference>
<dbReference type="InterPro" id="IPR032466">
    <property type="entry name" value="Metal_Hydrolase"/>
</dbReference>
<dbReference type="PROSITE" id="PS51365">
    <property type="entry name" value="RENAL_DIPEPTIDASE_2"/>
    <property type="match status" value="1"/>
</dbReference>
<dbReference type="Gene3D" id="3.20.20.140">
    <property type="entry name" value="Metal-dependent hydrolases"/>
    <property type="match status" value="1"/>
</dbReference>
<evidence type="ECO:0000313" key="3">
    <source>
        <dbReference type="Proteomes" id="UP000214588"/>
    </source>
</evidence>
<dbReference type="OrthoDB" id="9804920at2"/>
<dbReference type="EMBL" id="NIQC01000027">
    <property type="protein sequence ID" value="OWZ83111.1"/>
    <property type="molecule type" value="Genomic_DNA"/>
</dbReference>
<dbReference type="InterPro" id="IPR000180">
    <property type="entry name" value="Dipep_AS"/>
</dbReference>
<gene>
    <name evidence="2" type="ORF">CDO51_10445</name>
</gene>
<dbReference type="InterPro" id="IPR008257">
    <property type="entry name" value="Pept_M19"/>
</dbReference>
<organism evidence="2 3">
    <name type="scientific">Natranaerobius trueperi</name>
    <dbReference type="NCBI Taxonomy" id="759412"/>
    <lineage>
        <taxon>Bacteria</taxon>
        <taxon>Bacillati</taxon>
        <taxon>Bacillota</taxon>
        <taxon>Clostridia</taxon>
        <taxon>Natranaerobiales</taxon>
        <taxon>Natranaerobiaceae</taxon>
        <taxon>Natranaerobius</taxon>
    </lineage>
</organism>
<dbReference type="InterPro" id="IPR001736">
    <property type="entry name" value="PLipase_D/transphosphatidylase"/>
</dbReference>
<sequence length="325" mass="36311">MENIHDKSFVVDGHCDSALNFDGSYNFFERNESVHLDYEKMKIGGINLQFFALFVDDTFIPGSSFSRSIQLLERLKGNVKESGQGKLEFIEKKDGLKKAVNNSDNSQVYGLLTLEGGEALEGKIEHLTALYELGVRGITLTWNRRNELADGCDLENKAGGLTKFGEQVVSKMDQLGMLIDVSHLSQNSFYHLIEITDSPIVASHSNVFSLNNHLRNLTDEQIKIIAESGGLLGINFFSKFLTNKPRADLEDLYKHIKYIVDLVGDNYVALGSDFDGMTSPPKNLEDASKLPNLTDYLLQRGLSESSIEKILGTNWIRVLQNVLPN</sequence>
<dbReference type="RefSeq" id="WP_089024210.1">
    <property type="nucleotide sequence ID" value="NZ_NIQC01000027.1"/>
</dbReference>
<dbReference type="Pfam" id="PF01244">
    <property type="entry name" value="Peptidase_M19"/>
    <property type="match status" value="1"/>
</dbReference>
<feature type="domain" description="PLD phosphodiesterase" evidence="1">
    <location>
        <begin position="1"/>
        <end position="31"/>
    </location>
</feature>
<accession>A0A226BW28</accession>
<dbReference type="GO" id="GO:0006793">
    <property type="term" value="P:phosphorus metabolic process"/>
    <property type="evidence" value="ECO:0007669"/>
    <property type="project" value="UniProtKB-ARBA"/>
</dbReference>
<comment type="caution">
    <text evidence="2">The sequence shown here is derived from an EMBL/GenBank/DDBJ whole genome shotgun (WGS) entry which is preliminary data.</text>
</comment>
<keyword evidence="3" id="KW-1185">Reference proteome</keyword>
<proteinExistence type="predicted"/>
<evidence type="ECO:0000259" key="1">
    <source>
        <dbReference type="PROSITE" id="PS50035"/>
    </source>
</evidence>
<evidence type="ECO:0000313" key="2">
    <source>
        <dbReference type="EMBL" id="OWZ83111.1"/>
    </source>
</evidence>
<dbReference type="PANTHER" id="PTHR10443">
    <property type="entry name" value="MICROSOMAL DIPEPTIDASE"/>
    <property type="match status" value="1"/>
</dbReference>
<dbReference type="AlphaFoldDB" id="A0A226BW28"/>